<dbReference type="GO" id="GO:0005525">
    <property type="term" value="F:GTP binding"/>
    <property type="evidence" value="ECO:0007669"/>
    <property type="project" value="UniProtKB-UniRule"/>
</dbReference>
<dbReference type="NCBIfam" id="TIGR01393">
    <property type="entry name" value="lepA"/>
    <property type="match status" value="1"/>
</dbReference>
<dbReference type="PRINTS" id="PR00315">
    <property type="entry name" value="ELONGATNFCT"/>
</dbReference>
<dbReference type="Gene3D" id="3.30.70.870">
    <property type="entry name" value="Elongation Factor G (Translational Gtpase), domain 3"/>
    <property type="match status" value="1"/>
</dbReference>
<protein>
    <recommendedName>
        <fullName evidence="8">Translation factor GUF1 homolog, mitochondrial</fullName>
        <ecNumber evidence="8">3.6.5.n1</ecNumber>
    </recommendedName>
    <alternativeName>
        <fullName evidence="8">Elongation factor 4 homolog</fullName>
        <shortName evidence="8">EF-4</shortName>
    </alternativeName>
    <alternativeName>
        <fullName evidence="8">GTPase GUF1 homolog</fullName>
    </alternativeName>
    <alternativeName>
        <fullName evidence="8">Ribosomal back-translocase</fullName>
    </alternativeName>
</protein>
<dbReference type="EMBL" id="UZAD01000061">
    <property type="protein sequence ID" value="VDN82175.1"/>
    <property type="molecule type" value="Genomic_DNA"/>
</dbReference>
<comment type="similarity">
    <text evidence="1">Belongs to the TRAFAC class translation factor GTPase superfamily. Classic translation factor GTPase family. LepA subfamily.</text>
</comment>
<feature type="binding site" evidence="8">
    <location>
        <begin position="563"/>
        <end position="567"/>
    </location>
    <ligand>
        <name>GTP</name>
        <dbReference type="ChEBI" id="CHEBI:37565"/>
    </ligand>
</feature>
<comment type="catalytic activity">
    <reaction evidence="8">
        <text>GTP + H2O = GDP + phosphate + H(+)</text>
        <dbReference type="Rhea" id="RHEA:19669"/>
        <dbReference type="ChEBI" id="CHEBI:15377"/>
        <dbReference type="ChEBI" id="CHEBI:15378"/>
        <dbReference type="ChEBI" id="CHEBI:37565"/>
        <dbReference type="ChEBI" id="CHEBI:43474"/>
        <dbReference type="ChEBI" id="CHEBI:58189"/>
        <dbReference type="EC" id="3.6.5.n1"/>
    </reaction>
</comment>
<dbReference type="InterPro" id="IPR013842">
    <property type="entry name" value="LepA_CTD"/>
</dbReference>
<dbReference type="Pfam" id="PF00679">
    <property type="entry name" value="EFG_C"/>
    <property type="match status" value="1"/>
</dbReference>
<evidence type="ECO:0000259" key="9">
    <source>
        <dbReference type="PROSITE" id="PS51722"/>
    </source>
</evidence>
<dbReference type="Proteomes" id="UP000278627">
    <property type="component" value="Unassembled WGS sequence"/>
</dbReference>
<dbReference type="PANTHER" id="PTHR43512">
    <property type="entry name" value="TRANSLATION FACTOR GUF1-RELATED"/>
    <property type="match status" value="1"/>
</dbReference>
<evidence type="ECO:0000313" key="12">
    <source>
        <dbReference type="WBParaSite" id="BPAG_0000098801-mRNA-1"/>
    </source>
</evidence>
<keyword evidence="2 8" id="KW-0547">Nucleotide-binding</keyword>
<dbReference type="InterPro" id="IPR009000">
    <property type="entry name" value="Transl_B-barrel_sf"/>
</dbReference>
<dbReference type="HAMAP" id="MF_00071">
    <property type="entry name" value="LepA"/>
    <property type="match status" value="1"/>
</dbReference>
<feature type="binding site" evidence="8">
    <location>
        <begin position="502"/>
        <end position="509"/>
    </location>
    <ligand>
        <name>GTP</name>
        <dbReference type="ChEBI" id="CHEBI:37565"/>
    </ligand>
</feature>
<dbReference type="GO" id="GO:0006412">
    <property type="term" value="P:translation"/>
    <property type="evidence" value="ECO:0007669"/>
    <property type="project" value="UniProtKB-KW"/>
</dbReference>
<keyword evidence="7 8" id="KW-0472">Membrane</keyword>
<keyword evidence="4 8" id="KW-0378">Hydrolase</keyword>
<evidence type="ECO:0000256" key="6">
    <source>
        <dbReference type="ARBA" id="ARBA00023134"/>
    </source>
</evidence>
<dbReference type="InterPro" id="IPR038363">
    <property type="entry name" value="LepA_C_sf"/>
</dbReference>
<evidence type="ECO:0000313" key="10">
    <source>
        <dbReference type="EMBL" id="VDN82175.1"/>
    </source>
</evidence>
<evidence type="ECO:0000256" key="8">
    <source>
        <dbReference type="HAMAP-Rule" id="MF_03137"/>
    </source>
</evidence>
<dbReference type="FunFam" id="2.40.30.10:FF:000015">
    <property type="entry name" value="Translation factor GUF1, mitochondrial"/>
    <property type="match status" value="1"/>
</dbReference>
<reference evidence="12" key="1">
    <citation type="submission" date="2016-04" db="UniProtKB">
        <authorList>
            <consortium name="WormBaseParasite"/>
        </authorList>
    </citation>
    <scope>IDENTIFICATION</scope>
</reference>
<gene>
    <name evidence="10" type="ORF">BPAG_LOCUS989</name>
</gene>
<dbReference type="CDD" id="cd01890">
    <property type="entry name" value="LepA"/>
    <property type="match status" value="1"/>
</dbReference>
<dbReference type="PROSITE" id="PS51722">
    <property type="entry name" value="G_TR_2"/>
    <property type="match status" value="1"/>
</dbReference>
<dbReference type="SUPFAM" id="SSF54980">
    <property type="entry name" value="EF-G C-terminal domain-like"/>
    <property type="match status" value="2"/>
</dbReference>
<comment type="subcellular location">
    <subcellularLocation>
        <location evidence="8">Mitochondrion inner membrane</location>
        <topology evidence="8">Peripheral membrane protein</topology>
        <orientation evidence="8">Matrix side</orientation>
    </subcellularLocation>
</comment>
<dbReference type="InterPro" id="IPR006297">
    <property type="entry name" value="EF-4"/>
</dbReference>
<dbReference type="Gene3D" id="3.30.70.240">
    <property type="match status" value="1"/>
</dbReference>
<comment type="function">
    <text evidence="8">Promotes mitochondrial protein synthesis. May act as a fidelity factor of the translation reaction, by catalyzing a one-codon backward translocation of tRNAs on improperly translocated ribosomes. Binds to mitochondrial ribosomes in a GTP-dependent manner.</text>
</comment>
<dbReference type="CDD" id="cd03699">
    <property type="entry name" value="EF4_II"/>
    <property type="match status" value="1"/>
</dbReference>
<evidence type="ECO:0000256" key="5">
    <source>
        <dbReference type="ARBA" id="ARBA00023128"/>
    </source>
</evidence>
<dbReference type="PROSITE" id="PS00301">
    <property type="entry name" value="G_TR_1"/>
    <property type="match status" value="1"/>
</dbReference>
<dbReference type="Gene3D" id="3.30.70.2570">
    <property type="entry name" value="Elongation factor 4, C-terminal domain"/>
    <property type="match status" value="1"/>
</dbReference>
<dbReference type="GO" id="GO:0005759">
    <property type="term" value="C:mitochondrial matrix"/>
    <property type="evidence" value="ECO:0007669"/>
    <property type="project" value="UniProtKB-UniRule"/>
</dbReference>
<dbReference type="STRING" id="6280.A0A158PQ52"/>
<dbReference type="GO" id="GO:0005743">
    <property type="term" value="C:mitochondrial inner membrane"/>
    <property type="evidence" value="ECO:0007669"/>
    <property type="project" value="UniProtKB-SubCell"/>
</dbReference>
<dbReference type="GO" id="GO:0097177">
    <property type="term" value="F:mitochondrial ribosome binding"/>
    <property type="evidence" value="ECO:0007669"/>
    <property type="project" value="TreeGrafter"/>
</dbReference>
<name>A0A158PQ52_BRUPA</name>
<keyword evidence="8" id="KW-0648">Protein biosynthesis</keyword>
<accession>A0A158PQ52</accession>
<dbReference type="InterPro" id="IPR000795">
    <property type="entry name" value="T_Tr_GTP-bd_dom"/>
</dbReference>
<dbReference type="InterPro" id="IPR035647">
    <property type="entry name" value="EFG_III/V"/>
</dbReference>
<dbReference type="AlphaFoldDB" id="A0A158PQ52"/>
<dbReference type="InterPro" id="IPR000640">
    <property type="entry name" value="EFG_V-like"/>
</dbReference>
<reference evidence="10 11" key="2">
    <citation type="submission" date="2018-11" db="EMBL/GenBank/DDBJ databases">
        <authorList>
            <consortium name="Pathogen Informatics"/>
        </authorList>
    </citation>
    <scope>NUCLEOTIDE SEQUENCE [LARGE SCALE GENOMIC DNA]</scope>
</reference>
<dbReference type="GO" id="GO:0045727">
    <property type="term" value="P:positive regulation of translation"/>
    <property type="evidence" value="ECO:0007669"/>
    <property type="project" value="UniProtKB-UniRule"/>
</dbReference>
<dbReference type="Pfam" id="PF06421">
    <property type="entry name" value="LepA_C"/>
    <property type="match status" value="1"/>
</dbReference>
<dbReference type="EC" id="3.6.5.n1" evidence="8"/>
<evidence type="ECO:0000256" key="2">
    <source>
        <dbReference type="ARBA" id="ARBA00022741"/>
    </source>
</evidence>
<dbReference type="SUPFAM" id="SSF52540">
    <property type="entry name" value="P-loop containing nucleoside triphosphate hydrolases"/>
    <property type="match status" value="1"/>
</dbReference>
<evidence type="ECO:0000256" key="4">
    <source>
        <dbReference type="ARBA" id="ARBA00022801"/>
    </source>
</evidence>
<keyword evidence="6 8" id="KW-0342">GTP-binding</keyword>
<evidence type="ECO:0000256" key="7">
    <source>
        <dbReference type="ARBA" id="ARBA00023136"/>
    </source>
</evidence>
<dbReference type="WBParaSite" id="BPAG_0000098801-mRNA-1">
    <property type="protein sequence ID" value="BPAG_0000098801-mRNA-1"/>
    <property type="gene ID" value="BPAG_0000098801"/>
</dbReference>
<dbReference type="Gene3D" id="2.40.30.10">
    <property type="entry name" value="Translation factors"/>
    <property type="match status" value="1"/>
</dbReference>
<evidence type="ECO:0000256" key="1">
    <source>
        <dbReference type="ARBA" id="ARBA00005454"/>
    </source>
</evidence>
<keyword evidence="3 8" id="KW-0999">Mitochondrion inner membrane</keyword>
<organism evidence="12">
    <name type="scientific">Brugia pahangi</name>
    <name type="common">Filarial nematode worm</name>
    <dbReference type="NCBI Taxonomy" id="6280"/>
    <lineage>
        <taxon>Eukaryota</taxon>
        <taxon>Metazoa</taxon>
        <taxon>Ecdysozoa</taxon>
        <taxon>Nematoda</taxon>
        <taxon>Chromadorea</taxon>
        <taxon>Rhabditida</taxon>
        <taxon>Spirurina</taxon>
        <taxon>Spiruromorpha</taxon>
        <taxon>Filarioidea</taxon>
        <taxon>Onchocercidae</taxon>
        <taxon>Brugia</taxon>
    </lineage>
</organism>
<dbReference type="GO" id="GO:0003924">
    <property type="term" value="F:GTPase activity"/>
    <property type="evidence" value="ECO:0007669"/>
    <property type="project" value="UniProtKB-UniRule"/>
</dbReference>
<dbReference type="InterPro" id="IPR005225">
    <property type="entry name" value="Small_GTP-bd"/>
</dbReference>
<sequence>MKETCTRISGLYVVTHFVIGESFQQESHPTTMKSTRVQVKPIANSRIGDDRERVEAAIFFLRCQEWMTRKYIEEIRIMYLKPLDELCSGGKRAVEFVSKSMESSSDRSTDGAANKVDGTEGSHVKVAEKLQQALKTLQQDDVEMTQGYRPLTREKIVSLADCCALYRLETNLKAMEELLDIQASLDKWFENNKANVAKHKELLKNLLTNALTNFEMAYIITELFAIPQVSLQEIQKNKPEYSKYIRSNIGARNIAIINKPLNKGIITKDYIKKLEGQINHFRTVVYEIAKNLEIITETVAANVRDHHLEVNIKQIAVIVNNLPPRYRFPETIYLSPFAKKLLTNAPSSPNEEDLFGNFIDNLHNGSSNSKLLIQPLQTIKSRSPRSTQFTSHLVAELGRITCGSVTQTTYFLLTCIETLVRDREYLCGVLMYGVRVMLIIAVTRAAAPMAGNCSSATLIIGRRYFSSPFTEKLRKTNRKKVIDLAAYPPSITKKIRNFGIVAHVDHGKSTLADRFLEMTGAVEKSSHANQMLDKLQVERERGITVKAQSCTMFHKDCMLNLIDTPGHADFSFEVARSLTATNGILLLVAANQGVQAQTVANFWLAFEAGLTIIPVINKVDLKSANVPRVVSQMENLFDFLPSEILYISAKNGTGIGDVLDAVVERLPPPKVEAHSPLRAHVFDSWYETHHGPVVCVAVHDGVISKGQRIRTYHSDCEYEVLVVGIMIPNMYEVECLYAGQVGYLLTTMKSVQDAVIGETLYDVNDERNMVQPMPLITPTPPCIYASIYPTSINEYNALRVALYKLALNDSSVQIQHSNSTALGNGFKIGFSGHLHMEQEYDTNITITAPSVEYRAVIKDNQTILKKRYNGQRVIRLLDASDFPVCPSDIDHFLEPMIKLTLLLSTAYCEHVERLCVDARGEQVENNGLDTDCIMQQWRLPFAEVCMDFFDRLKRITSGYVTYNYQWDGFQKATIELLMIHINDLPIYEFSEIMPSNQIKARAKEIVKKLKEEIPRQQYEVRIKATLGQSKKALVQTVIAPVKKDFTGRLKGNFGGSGWERFCKKLSHQKKGKERMKQLGQVQIPKEAFINVLRR</sequence>
<dbReference type="Pfam" id="PF00009">
    <property type="entry name" value="GTP_EFTU"/>
    <property type="match status" value="1"/>
</dbReference>
<feature type="binding site" evidence="8">
    <location>
        <begin position="617"/>
        <end position="620"/>
    </location>
    <ligand>
        <name>GTP</name>
        <dbReference type="ChEBI" id="CHEBI:37565"/>
    </ligand>
</feature>
<dbReference type="Gene3D" id="3.40.50.300">
    <property type="entry name" value="P-loop containing nucleotide triphosphate hydrolases"/>
    <property type="match status" value="1"/>
</dbReference>
<keyword evidence="11" id="KW-1185">Reference proteome</keyword>
<dbReference type="FunFam" id="3.40.50.300:FF:000078">
    <property type="entry name" value="Elongation factor 4"/>
    <property type="match status" value="1"/>
</dbReference>
<dbReference type="PANTHER" id="PTHR43512:SF7">
    <property type="entry name" value="TRANSLATION FACTOR GUF1, MITOCHONDRIAL"/>
    <property type="match status" value="1"/>
</dbReference>
<evidence type="ECO:0000256" key="3">
    <source>
        <dbReference type="ARBA" id="ARBA00022792"/>
    </source>
</evidence>
<dbReference type="SUPFAM" id="SSF50447">
    <property type="entry name" value="Translation proteins"/>
    <property type="match status" value="1"/>
</dbReference>
<comment type="similarity">
    <text evidence="8">Belongs to the GTP-binding elongation factor family. LepA subfamily.</text>
</comment>
<feature type="domain" description="Tr-type G" evidence="9">
    <location>
        <begin position="493"/>
        <end position="670"/>
    </location>
</feature>
<keyword evidence="5 8" id="KW-0496">Mitochondrion</keyword>
<proteinExistence type="inferred from homology"/>
<evidence type="ECO:0000313" key="11">
    <source>
        <dbReference type="Proteomes" id="UP000278627"/>
    </source>
</evidence>
<dbReference type="InterPro" id="IPR031157">
    <property type="entry name" value="G_TR_CS"/>
</dbReference>
<dbReference type="NCBIfam" id="TIGR00231">
    <property type="entry name" value="small_GTP"/>
    <property type="match status" value="1"/>
</dbReference>
<dbReference type="InterPro" id="IPR027417">
    <property type="entry name" value="P-loop_NTPase"/>
</dbReference>